<evidence type="ECO:0000256" key="7">
    <source>
        <dbReference type="ARBA" id="ARBA00038445"/>
    </source>
</evidence>
<dbReference type="InterPro" id="IPR019533">
    <property type="entry name" value="Peptidase_S26"/>
</dbReference>
<dbReference type="EnsemblMetazoa" id="XM_014394025.2">
    <property type="protein sequence ID" value="XP_014249511.1"/>
    <property type="gene ID" value="LOC106666672"/>
</dbReference>
<keyword evidence="5" id="KW-0496">Mitochondrion</keyword>
<organism evidence="10 11">
    <name type="scientific">Cimex lectularius</name>
    <name type="common">Bed bug</name>
    <name type="synonym">Acanthia lectularia</name>
    <dbReference type="NCBI Taxonomy" id="79782"/>
    <lineage>
        <taxon>Eukaryota</taxon>
        <taxon>Metazoa</taxon>
        <taxon>Ecdysozoa</taxon>
        <taxon>Arthropoda</taxon>
        <taxon>Hexapoda</taxon>
        <taxon>Insecta</taxon>
        <taxon>Pterygota</taxon>
        <taxon>Neoptera</taxon>
        <taxon>Paraneoptera</taxon>
        <taxon>Hemiptera</taxon>
        <taxon>Heteroptera</taxon>
        <taxon>Panheteroptera</taxon>
        <taxon>Cimicomorpha</taxon>
        <taxon>Cimicidae</taxon>
        <taxon>Cimex</taxon>
    </lineage>
</organism>
<comment type="subcellular location">
    <subcellularLocation>
        <location evidence="1">Mitochondrion inner membrane</location>
    </subcellularLocation>
</comment>
<protein>
    <recommendedName>
        <fullName evidence="9">Peptidase S26 domain-containing protein</fullName>
    </recommendedName>
</protein>
<evidence type="ECO:0000256" key="1">
    <source>
        <dbReference type="ARBA" id="ARBA00004273"/>
    </source>
</evidence>
<proteinExistence type="inferred from homology"/>
<dbReference type="RefSeq" id="XP_014249511.1">
    <property type="nucleotide sequence ID" value="XM_014394025.2"/>
</dbReference>
<dbReference type="PANTHER" id="PTHR12383">
    <property type="entry name" value="PROTEASE FAMILY S26 MITOCHONDRIAL INNER MEMBRANE PROTEASE-RELATED"/>
    <property type="match status" value="1"/>
</dbReference>
<dbReference type="PRINTS" id="PR00727">
    <property type="entry name" value="LEADERPTASE"/>
</dbReference>
<feature type="domain" description="Peptidase S26" evidence="9">
    <location>
        <begin position="104"/>
        <end position="144"/>
    </location>
</feature>
<evidence type="ECO:0000256" key="6">
    <source>
        <dbReference type="ARBA" id="ARBA00023136"/>
    </source>
</evidence>
<dbReference type="AlphaFoldDB" id="A0A8I6RSU7"/>
<reference evidence="10" key="1">
    <citation type="submission" date="2022-01" db="UniProtKB">
        <authorList>
            <consortium name="EnsemblMetazoa"/>
        </authorList>
    </citation>
    <scope>IDENTIFICATION</scope>
</reference>
<evidence type="ECO:0000259" key="9">
    <source>
        <dbReference type="Pfam" id="PF10502"/>
    </source>
</evidence>
<dbReference type="GO" id="GO:0004252">
    <property type="term" value="F:serine-type endopeptidase activity"/>
    <property type="evidence" value="ECO:0007669"/>
    <property type="project" value="InterPro"/>
</dbReference>
<dbReference type="Proteomes" id="UP000494040">
    <property type="component" value="Unassembled WGS sequence"/>
</dbReference>
<dbReference type="Gene3D" id="2.10.109.10">
    <property type="entry name" value="Umud Fragment, subunit A"/>
    <property type="match status" value="1"/>
</dbReference>
<accession>A0A8I6RSU7</accession>
<dbReference type="InterPro" id="IPR052064">
    <property type="entry name" value="Mito_IMP1_subunit"/>
</dbReference>
<dbReference type="InterPro" id="IPR036286">
    <property type="entry name" value="LexA/Signal_pep-like_sf"/>
</dbReference>
<comment type="subunit">
    <text evidence="2">Heterodimer of 2 subunits, IMMPL1 and IMMPL2.</text>
</comment>
<dbReference type="SUPFAM" id="SSF51306">
    <property type="entry name" value="LexA/Signal peptidase"/>
    <property type="match status" value="1"/>
</dbReference>
<name>A0A8I6RSU7_CIMLE</name>
<dbReference type="OMA" id="LCKGPSM"/>
<evidence type="ECO:0000313" key="11">
    <source>
        <dbReference type="Proteomes" id="UP000494040"/>
    </source>
</evidence>
<evidence type="ECO:0000256" key="4">
    <source>
        <dbReference type="ARBA" id="ARBA00022801"/>
    </source>
</evidence>
<feature type="active site" evidence="8">
    <location>
        <position position="44"/>
    </location>
</feature>
<evidence type="ECO:0000256" key="2">
    <source>
        <dbReference type="ARBA" id="ARBA00011805"/>
    </source>
</evidence>
<dbReference type="GO" id="GO:0006627">
    <property type="term" value="P:protein processing involved in protein targeting to mitochondrion"/>
    <property type="evidence" value="ECO:0007669"/>
    <property type="project" value="TreeGrafter"/>
</dbReference>
<evidence type="ECO:0000256" key="8">
    <source>
        <dbReference type="PIRSR" id="PIRSR600223-1"/>
    </source>
</evidence>
<keyword evidence="11" id="KW-1185">Reference proteome</keyword>
<dbReference type="GO" id="GO:0006465">
    <property type="term" value="P:signal peptide processing"/>
    <property type="evidence" value="ECO:0007669"/>
    <property type="project" value="InterPro"/>
</dbReference>
<evidence type="ECO:0000256" key="3">
    <source>
        <dbReference type="ARBA" id="ARBA00022792"/>
    </source>
</evidence>
<dbReference type="GeneID" id="106666672"/>
<keyword evidence="3" id="KW-0999">Mitochondrion inner membrane</keyword>
<comment type="similarity">
    <text evidence="7">Belongs to the peptidase S26 family. IMP1 subfamily.</text>
</comment>
<dbReference type="PANTHER" id="PTHR12383:SF16">
    <property type="entry name" value="MITOCHONDRIAL INNER MEMBRANE PROTEASE SUBUNIT 1"/>
    <property type="match status" value="1"/>
</dbReference>
<sequence>MTNLFVTRTCKKLARLTSFFIKAGCICHCISEYGLSFAQCVGPSMEPTILSSNVVICEHITPIFRRPTYGDIVIAKSVSDPLVNVCKRVTGIAGDIIWTGCKFTRVPQGHVWLQGDNSSESTDSRVYGPVPEALIRGRVSLRIWPLREMCVFW</sequence>
<dbReference type="OrthoDB" id="308440at2759"/>
<keyword evidence="6" id="KW-0472">Membrane</keyword>
<evidence type="ECO:0000313" key="10">
    <source>
        <dbReference type="EnsemblMetazoa" id="XP_014249511.1"/>
    </source>
</evidence>
<feature type="active site" evidence="8">
    <location>
        <position position="87"/>
    </location>
</feature>
<dbReference type="Pfam" id="PF10502">
    <property type="entry name" value="Peptidase_S26"/>
    <property type="match status" value="2"/>
</dbReference>
<keyword evidence="4" id="KW-0378">Hydrolase</keyword>
<dbReference type="GO" id="GO:0042720">
    <property type="term" value="C:mitochondrial inner membrane peptidase complex"/>
    <property type="evidence" value="ECO:0007669"/>
    <property type="project" value="TreeGrafter"/>
</dbReference>
<dbReference type="InterPro" id="IPR000223">
    <property type="entry name" value="Pept_S26A_signal_pept_1"/>
</dbReference>
<evidence type="ECO:0000256" key="5">
    <source>
        <dbReference type="ARBA" id="ARBA00023128"/>
    </source>
</evidence>
<dbReference type="CDD" id="cd06530">
    <property type="entry name" value="S26_SPase_I"/>
    <property type="match status" value="1"/>
</dbReference>
<feature type="domain" description="Peptidase S26" evidence="9">
    <location>
        <begin position="16"/>
        <end position="98"/>
    </location>
</feature>